<proteinExistence type="predicted"/>
<dbReference type="PROSITE" id="PS01124">
    <property type="entry name" value="HTH_ARAC_FAMILY_2"/>
    <property type="match status" value="1"/>
</dbReference>
<evidence type="ECO:0000313" key="7">
    <source>
        <dbReference type="Proteomes" id="UP001596378"/>
    </source>
</evidence>
<evidence type="ECO:0000313" key="6">
    <source>
        <dbReference type="EMBL" id="MFC7149768.1"/>
    </source>
</evidence>
<evidence type="ECO:0000256" key="1">
    <source>
        <dbReference type="ARBA" id="ARBA00023015"/>
    </source>
</evidence>
<dbReference type="Gene3D" id="1.10.10.60">
    <property type="entry name" value="Homeodomain-like"/>
    <property type="match status" value="2"/>
</dbReference>
<keyword evidence="4" id="KW-1133">Transmembrane helix</keyword>
<dbReference type="Pfam" id="PF12833">
    <property type="entry name" value="HTH_18"/>
    <property type="match status" value="1"/>
</dbReference>
<dbReference type="SMART" id="SM00342">
    <property type="entry name" value="HTH_ARAC"/>
    <property type="match status" value="1"/>
</dbReference>
<comment type="caution">
    <text evidence="6">The sequence shown here is derived from an EMBL/GenBank/DDBJ whole genome shotgun (WGS) entry which is preliminary data.</text>
</comment>
<protein>
    <submittedName>
        <fullName evidence="6">Helix-turn-helix transcriptional regulator</fullName>
    </submittedName>
</protein>
<reference evidence="7" key="1">
    <citation type="journal article" date="2019" name="Int. J. Syst. Evol. Microbiol.">
        <title>The Global Catalogue of Microorganisms (GCM) 10K type strain sequencing project: providing services to taxonomists for standard genome sequencing and annotation.</title>
        <authorList>
            <consortium name="The Broad Institute Genomics Platform"/>
            <consortium name="The Broad Institute Genome Sequencing Center for Infectious Disease"/>
            <person name="Wu L."/>
            <person name="Ma J."/>
        </authorList>
    </citation>
    <scope>NUCLEOTIDE SEQUENCE [LARGE SCALE GENOMIC DNA]</scope>
    <source>
        <strain evidence="7">KCTC 12907</strain>
    </source>
</reference>
<dbReference type="PANTHER" id="PTHR43280">
    <property type="entry name" value="ARAC-FAMILY TRANSCRIPTIONAL REGULATOR"/>
    <property type="match status" value="1"/>
</dbReference>
<keyword evidence="3" id="KW-0804">Transcription</keyword>
<evidence type="ECO:0000256" key="4">
    <source>
        <dbReference type="SAM" id="Phobius"/>
    </source>
</evidence>
<keyword evidence="2" id="KW-0238">DNA-binding</keyword>
<feature type="domain" description="HTH araC/xylS-type" evidence="5">
    <location>
        <begin position="682"/>
        <end position="781"/>
    </location>
</feature>
<keyword evidence="4" id="KW-0472">Membrane</keyword>
<dbReference type="EMBL" id="JBHTAI010000008">
    <property type="protein sequence ID" value="MFC7149768.1"/>
    <property type="molecule type" value="Genomic_DNA"/>
</dbReference>
<organism evidence="6 7">
    <name type="scientific">Cohnella cellulosilytica</name>
    <dbReference type="NCBI Taxonomy" id="986710"/>
    <lineage>
        <taxon>Bacteria</taxon>
        <taxon>Bacillati</taxon>
        <taxon>Bacillota</taxon>
        <taxon>Bacilli</taxon>
        <taxon>Bacillales</taxon>
        <taxon>Paenibacillaceae</taxon>
        <taxon>Cohnella</taxon>
    </lineage>
</organism>
<keyword evidence="1" id="KW-0805">Transcription regulation</keyword>
<sequence>MWKRFLLRRRSVILTWLLSYMAVLFVPLLISGFVYSRSQELLKSEIHHANNVLLQEVREVIDNQVDSVKRLTTELIWNVRLRAFMYSSLYSGPESLDGELYNLHVAAKDLAIYRTLYPSIRTYYVYWKNMDLIFEPGIYRDHKLAYETIHENDAISYEIWLNLLQRKNAGGFIKLASKDAKPSTLAYIQSFPGERLESSPGTSVVLLDTTKLMETIRNVQAFSEGQVLVLNPEKQVLVSTDSTQQPLYLSNIAFEGQSGSAFEEYKGEPSEFMYIKSSNSELIYATVVPSTLVWQKTDSLRSIMYIGMLISIVGGLILSALFLLRNYSPIQRLLRLLQTVEKREAAPVGDEFHRIQQAISDTLDEKGRIYSRMKQQSTMLRSNMLTRMLKGRMDNRLALDESLTAFDVHFRSERFAVILFYVDDERFFEHIDAVSVRDKSRLLEFIVANVVEDLAGEKHQGFACEIDDNIACLINLTDGPHEGLREDLREIALRASRFLEEKFRIDTLVSLSGIKSSRQEIAEAYREAVDAMEYRIVVGDQDVSDYDELRREEALAPPSDYYYPIQVEQQLINLIKAGEADGAEEIVRGLLARSRERASLSVEWVTCLMHDLVGTLLKAVGEIGGPADGLAARIAQLVNCESSQEMEIQLARAVRETCDFARSRQKESSSSSRNLALLERSQEILAFISANYREANLNISMIGERFGMTPTYLSKLFKDQTGQGLLDTINRLRIEEAKTLLQGSKESIKSVASQVGFHDINTFIRTFKKYEGITPGQFQKLS</sequence>
<dbReference type="PANTHER" id="PTHR43280:SF2">
    <property type="entry name" value="HTH-TYPE TRANSCRIPTIONAL REGULATOR EXSA"/>
    <property type="match status" value="1"/>
</dbReference>
<dbReference type="RefSeq" id="WP_378049213.1">
    <property type="nucleotide sequence ID" value="NZ_JBHMDN010000020.1"/>
</dbReference>
<feature type="transmembrane region" description="Helical" evidence="4">
    <location>
        <begin position="12"/>
        <end position="35"/>
    </location>
</feature>
<evidence type="ECO:0000256" key="2">
    <source>
        <dbReference type="ARBA" id="ARBA00023125"/>
    </source>
</evidence>
<gene>
    <name evidence="6" type="ORF">ACFQMJ_14685</name>
</gene>
<dbReference type="InterPro" id="IPR009057">
    <property type="entry name" value="Homeodomain-like_sf"/>
</dbReference>
<dbReference type="PROSITE" id="PS00041">
    <property type="entry name" value="HTH_ARAC_FAMILY_1"/>
    <property type="match status" value="1"/>
</dbReference>
<evidence type="ECO:0000256" key="3">
    <source>
        <dbReference type="ARBA" id="ARBA00023163"/>
    </source>
</evidence>
<keyword evidence="4" id="KW-0812">Transmembrane</keyword>
<evidence type="ECO:0000259" key="5">
    <source>
        <dbReference type="PROSITE" id="PS01124"/>
    </source>
</evidence>
<keyword evidence="7" id="KW-1185">Reference proteome</keyword>
<dbReference type="SUPFAM" id="SSF46689">
    <property type="entry name" value="Homeodomain-like"/>
    <property type="match status" value="1"/>
</dbReference>
<accession>A0ABW2F967</accession>
<dbReference type="InterPro" id="IPR018062">
    <property type="entry name" value="HTH_AraC-typ_CS"/>
</dbReference>
<feature type="transmembrane region" description="Helical" evidence="4">
    <location>
        <begin position="303"/>
        <end position="324"/>
    </location>
</feature>
<name>A0ABW2F967_9BACL</name>
<dbReference type="Proteomes" id="UP001596378">
    <property type="component" value="Unassembled WGS sequence"/>
</dbReference>
<dbReference type="InterPro" id="IPR018060">
    <property type="entry name" value="HTH_AraC"/>
</dbReference>